<evidence type="ECO:0000256" key="3">
    <source>
        <dbReference type="ARBA" id="ARBA00022723"/>
    </source>
</evidence>
<dbReference type="Proteomes" id="UP000737018">
    <property type="component" value="Unassembled WGS sequence"/>
</dbReference>
<comment type="function">
    <text evidence="6 7">Removes the formyl group from the N-terminal Met of newly synthesized proteins.</text>
</comment>
<evidence type="ECO:0000256" key="6">
    <source>
        <dbReference type="ARBA" id="ARBA00037114"/>
    </source>
</evidence>
<dbReference type="AlphaFoldDB" id="A0A8J4VMR3"/>
<keyword evidence="7" id="KW-0934">Plastid</keyword>
<evidence type="ECO:0000313" key="8">
    <source>
        <dbReference type="EMBL" id="KAF3962860.1"/>
    </source>
</evidence>
<reference evidence="8" key="1">
    <citation type="submission" date="2020-03" db="EMBL/GenBank/DDBJ databases">
        <title>Castanea mollissima Vanexum genome sequencing.</title>
        <authorList>
            <person name="Staton M."/>
        </authorList>
    </citation>
    <scope>NUCLEOTIDE SEQUENCE</scope>
    <source>
        <tissue evidence="8">Leaf</tissue>
    </source>
</reference>
<comment type="similarity">
    <text evidence="1 7">Belongs to the polypeptide deformylase family.</text>
</comment>
<dbReference type="Pfam" id="PF01327">
    <property type="entry name" value="Pep_deformylase"/>
    <property type="match status" value="1"/>
</dbReference>
<dbReference type="PANTHER" id="PTHR10458">
    <property type="entry name" value="PEPTIDE DEFORMYLASE"/>
    <property type="match status" value="1"/>
</dbReference>
<dbReference type="InterPro" id="IPR023635">
    <property type="entry name" value="Peptide_deformylase"/>
</dbReference>
<dbReference type="InterPro" id="IPR036821">
    <property type="entry name" value="Peptide_deformylase_sf"/>
</dbReference>
<dbReference type="GO" id="GO:0046872">
    <property type="term" value="F:metal ion binding"/>
    <property type="evidence" value="ECO:0007669"/>
    <property type="project" value="UniProtKB-KW"/>
</dbReference>
<keyword evidence="7" id="KW-0809">Transit peptide</keyword>
<evidence type="ECO:0000313" key="9">
    <source>
        <dbReference type="Proteomes" id="UP000737018"/>
    </source>
</evidence>
<dbReference type="Gene3D" id="3.90.45.10">
    <property type="entry name" value="Peptide deformylase"/>
    <property type="match status" value="1"/>
</dbReference>
<dbReference type="SUPFAM" id="SSF56420">
    <property type="entry name" value="Peptide deformylase"/>
    <property type="match status" value="1"/>
</dbReference>
<dbReference type="GO" id="GO:0009507">
    <property type="term" value="C:chloroplast"/>
    <property type="evidence" value="ECO:0007669"/>
    <property type="project" value="UniProtKB-SubCell"/>
</dbReference>
<organism evidence="8 9">
    <name type="scientific">Castanea mollissima</name>
    <name type="common">Chinese chestnut</name>
    <dbReference type="NCBI Taxonomy" id="60419"/>
    <lineage>
        <taxon>Eukaryota</taxon>
        <taxon>Viridiplantae</taxon>
        <taxon>Streptophyta</taxon>
        <taxon>Embryophyta</taxon>
        <taxon>Tracheophyta</taxon>
        <taxon>Spermatophyta</taxon>
        <taxon>Magnoliopsida</taxon>
        <taxon>eudicotyledons</taxon>
        <taxon>Gunneridae</taxon>
        <taxon>Pentapetalae</taxon>
        <taxon>rosids</taxon>
        <taxon>fabids</taxon>
        <taxon>Fagales</taxon>
        <taxon>Fagaceae</taxon>
        <taxon>Castanea</taxon>
    </lineage>
</organism>
<dbReference type="PANTHER" id="PTHR10458:SF2">
    <property type="entry name" value="PEPTIDE DEFORMYLASE, MITOCHONDRIAL"/>
    <property type="match status" value="1"/>
</dbReference>
<keyword evidence="5 7" id="KW-0648">Protein biosynthesis</keyword>
<comment type="subcellular location">
    <subcellularLocation>
        <location evidence="7">Plastid</location>
        <location evidence="7">Chloroplast</location>
    </subcellularLocation>
</comment>
<protein>
    <recommendedName>
        <fullName evidence="2 7">Peptide deformylase</fullName>
        <ecNumber evidence="2 7">3.5.1.88</ecNumber>
    </recommendedName>
</protein>
<sequence length="141" mass="15697">MPKTRLTRIFRKTRIPILVLGSSNLKQLFGTGFVTRKPYSSAPNPILRAWWLLGLGDKKKTSLPDIVKASDPVLHKQAREVGVEEIGLEWIQKIVDDMVWVMRKAPGVGLAAPQIGIPLRIIVLEDTKGSISYAPKEETKA</sequence>
<keyword evidence="9" id="KW-1185">Reference proteome</keyword>
<evidence type="ECO:0000256" key="2">
    <source>
        <dbReference type="ARBA" id="ARBA00012175"/>
    </source>
</evidence>
<dbReference type="GO" id="GO:0006412">
    <property type="term" value="P:translation"/>
    <property type="evidence" value="ECO:0007669"/>
    <property type="project" value="UniProtKB-KW"/>
</dbReference>
<dbReference type="GO" id="GO:0005739">
    <property type="term" value="C:mitochondrion"/>
    <property type="evidence" value="ECO:0007669"/>
    <property type="project" value="TreeGrafter"/>
</dbReference>
<keyword evidence="3 7" id="KW-0479">Metal-binding</keyword>
<accession>A0A8J4VMR3</accession>
<dbReference type="EMBL" id="JRKL02001643">
    <property type="protein sequence ID" value="KAF3962860.1"/>
    <property type="molecule type" value="Genomic_DNA"/>
</dbReference>
<name>A0A8J4VMR3_9ROSI</name>
<comment type="caution">
    <text evidence="8">The sequence shown here is derived from an EMBL/GenBank/DDBJ whole genome shotgun (WGS) entry which is preliminary data.</text>
</comment>
<evidence type="ECO:0000256" key="5">
    <source>
        <dbReference type="ARBA" id="ARBA00022917"/>
    </source>
</evidence>
<evidence type="ECO:0000256" key="7">
    <source>
        <dbReference type="RuleBase" id="RU362111"/>
    </source>
</evidence>
<keyword evidence="7" id="KW-0150">Chloroplast</keyword>
<dbReference type="OrthoDB" id="276063at2759"/>
<comment type="catalytic activity">
    <reaction evidence="7">
        <text>N-terminal N-formyl-L-methionyl-[peptide] + H2O = N-terminal L-methionyl-[peptide] + formate</text>
        <dbReference type="Rhea" id="RHEA:24420"/>
        <dbReference type="Rhea" id="RHEA-COMP:10639"/>
        <dbReference type="Rhea" id="RHEA-COMP:10640"/>
        <dbReference type="ChEBI" id="CHEBI:15377"/>
        <dbReference type="ChEBI" id="CHEBI:15740"/>
        <dbReference type="ChEBI" id="CHEBI:49298"/>
        <dbReference type="ChEBI" id="CHEBI:64731"/>
        <dbReference type="EC" id="3.5.1.88"/>
    </reaction>
</comment>
<evidence type="ECO:0000256" key="4">
    <source>
        <dbReference type="ARBA" id="ARBA00022801"/>
    </source>
</evidence>
<keyword evidence="4 7" id="KW-0378">Hydrolase</keyword>
<dbReference type="EC" id="3.5.1.88" evidence="2 7"/>
<gene>
    <name evidence="8" type="ORF">CMV_012678</name>
</gene>
<proteinExistence type="inferred from homology"/>
<evidence type="ECO:0000256" key="1">
    <source>
        <dbReference type="ARBA" id="ARBA00010759"/>
    </source>
</evidence>
<dbReference type="GO" id="GO:0042586">
    <property type="term" value="F:peptide deformylase activity"/>
    <property type="evidence" value="ECO:0007669"/>
    <property type="project" value="UniProtKB-EC"/>
</dbReference>